<evidence type="ECO:0000256" key="1">
    <source>
        <dbReference type="ARBA" id="ARBA00006817"/>
    </source>
</evidence>
<reference evidence="3 4" key="1">
    <citation type="submission" date="2017-09" db="EMBL/GenBank/DDBJ databases">
        <authorList>
            <person name="Ehlers B."/>
            <person name="Leendertz F.H."/>
        </authorList>
    </citation>
    <scope>NUCLEOTIDE SEQUENCE [LARGE SCALE GENOMIC DNA]</scope>
    <source>
        <strain evidence="3 4">DSM 45537</strain>
    </source>
</reference>
<dbReference type="RefSeq" id="WP_097247784.1">
    <property type="nucleotide sequence ID" value="NZ_JAMTCV010000007.1"/>
</dbReference>
<dbReference type="EMBL" id="OBEG01000007">
    <property type="protein sequence ID" value="SNY89008.1"/>
    <property type="molecule type" value="Genomic_DNA"/>
</dbReference>
<dbReference type="Pfam" id="PF08327">
    <property type="entry name" value="AHSA1"/>
    <property type="match status" value="1"/>
</dbReference>
<dbReference type="InterPro" id="IPR013538">
    <property type="entry name" value="ASHA1/2-like_C"/>
</dbReference>
<accession>A0A285LVR9</accession>
<dbReference type="STRING" id="1379680.GCA_001612615_06384"/>
<sequence length="218" mass="23178">MPLLTDPAGIAGLVVREVRTGERGGEVTRIAVARRSYPTDQADLWDALTNGERIPRWFLPVSGELKLGGKYQLEGNANGVIEECEAPRRFAVTWEMGPQVSWLTVTLSADGDATVLELEHEAPVDPEFWAQYGPGAVGVGWDLALMGLALHLDGAAVLDPTEVLTFHTTAEGVAFIRAAAEGWADAAVADGDDPTAAITAADQTVTFYTTEPEDGAES</sequence>
<dbReference type="CDD" id="cd08899">
    <property type="entry name" value="SRPBCC_CalC_Aha1-like_6"/>
    <property type="match status" value="1"/>
</dbReference>
<organism evidence="3 4">
    <name type="scientific">Nocardia amikacinitolerans</name>
    <dbReference type="NCBI Taxonomy" id="756689"/>
    <lineage>
        <taxon>Bacteria</taxon>
        <taxon>Bacillati</taxon>
        <taxon>Actinomycetota</taxon>
        <taxon>Actinomycetes</taxon>
        <taxon>Mycobacteriales</taxon>
        <taxon>Nocardiaceae</taxon>
        <taxon>Nocardia</taxon>
    </lineage>
</organism>
<dbReference type="AlphaFoldDB" id="A0A285LVR9"/>
<dbReference type="Gene3D" id="3.30.530.20">
    <property type="match status" value="1"/>
</dbReference>
<name>A0A285LVR9_9NOCA</name>
<protein>
    <submittedName>
        <fullName evidence="3">Uncharacterized conserved protein YndB, AHSA1/START domain</fullName>
    </submittedName>
</protein>
<comment type="similarity">
    <text evidence="1">Belongs to the AHA1 family.</text>
</comment>
<proteinExistence type="inferred from homology"/>
<evidence type="ECO:0000259" key="2">
    <source>
        <dbReference type="Pfam" id="PF08327"/>
    </source>
</evidence>
<dbReference type="InterPro" id="IPR023393">
    <property type="entry name" value="START-like_dom_sf"/>
</dbReference>
<dbReference type="OrthoDB" id="8117292at2"/>
<keyword evidence="4" id="KW-1185">Reference proteome</keyword>
<dbReference type="Proteomes" id="UP000219565">
    <property type="component" value="Unassembled WGS sequence"/>
</dbReference>
<dbReference type="SUPFAM" id="SSF55961">
    <property type="entry name" value="Bet v1-like"/>
    <property type="match status" value="1"/>
</dbReference>
<evidence type="ECO:0000313" key="4">
    <source>
        <dbReference type="Proteomes" id="UP000219565"/>
    </source>
</evidence>
<feature type="domain" description="Activator of Hsp90 ATPase homologue 1/2-like C-terminal" evidence="2">
    <location>
        <begin position="41"/>
        <end position="149"/>
    </location>
</feature>
<evidence type="ECO:0000313" key="3">
    <source>
        <dbReference type="EMBL" id="SNY89008.1"/>
    </source>
</evidence>
<gene>
    <name evidence="3" type="ORF">SAMN04244553_6004</name>
</gene>